<feature type="binding site" evidence="6">
    <location>
        <begin position="47"/>
        <end position="49"/>
    </location>
    <ligand>
        <name>S-adenosyl-L-methionine</name>
        <dbReference type="ChEBI" id="CHEBI:59789"/>
    </ligand>
</feature>
<feature type="binding site" evidence="6">
    <location>
        <position position="64"/>
    </location>
    <ligand>
        <name>S-adenosyl-L-methionine</name>
        <dbReference type="ChEBI" id="CHEBI:59789"/>
    </ligand>
</feature>
<dbReference type="RefSeq" id="WP_073626630.1">
    <property type="nucleotide sequence ID" value="NZ_FRXO01000002.1"/>
</dbReference>
<dbReference type="NCBIfam" id="TIGR00006">
    <property type="entry name" value="16S rRNA (cytosine(1402)-N(4))-methyltransferase RsmH"/>
    <property type="match status" value="1"/>
</dbReference>
<dbReference type="GO" id="GO:0005737">
    <property type="term" value="C:cytoplasm"/>
    <property type="evidence" value="ECO:0007669"/>
    <property type="project" value="UniProtKB-SubCell"/>
</dbReference>
<reference evidence="8 9" key="1">
    <citation type="submission" date="2016-12" db="EMBL/GenBank/DDBJ databases">
        <authorList>
            <person name="Song W.-J."/>
            <person name="Kurnit D.M."/>
        </authorList>
    </citation>
    <scope>NUCLEOTIDE SEQUENCE [LARGE SCALE GENOMIC DNA]</scope>
    <source>
        <strain evidence="8 9">DSM 19599</strain>
    </source>
</reference>
<comment type="catalytic activity">
    <reaction evidence="6">
        <text>cytidine(1402) in 16S rRNA + S-adenosyl-L-methionine = N(4)-methylcytidine(1402) in 16S rRNA + S-adenosyl-L-homocysteine + H(+)</text>
        <dbReference type="Rhea" id="RHEA:42928"/>
        <dbReference type="Rhea" id="RHEA-COMP:10286"/>
        <dbReference type="Rhea" id="RHEA-COMP:10287"/>
        <dbReference type="ChEBI" id="CHEBI:15378"/>
        <dbReference type="ChEBI" id="CHEBI:57856"/>
        <dbReference type="ChEBI" id="CHEBI:59789"/>
        <dbReference type="ChEBI" id="CHEBI:74506"/>
        <dbReference type="ChEBI" id="CHEBI:82748"/>
        <dbReference type="EC" id="2.1.1.199"/>
    </reaction>
</comment>
<dbReference type="InterPro" id="IPR002903">
    <property type="entry name" value="RsmH"/>
</dbReference>
<keyword evidence="2 6" id="KW-0698">rRNA processing</keyword>
<dbReference type="PIRSF" id="PIRSF004486">
    <property type="entry name" value="MraW"/>
    <property type="match status" value="1"/>
</dbReference>
<dbReference type="AlphaFoldDB" id="A0A1M7ZDZ7"/>
<evidence type="ECO:0000256" key="4">
    <source>
        <dbReference type="ARBA" id="ARBA00022679"/>
    </source>
</evidence>
<organism evidence="8 9">
    <name type="scientific">Pseudoxanthobacter soli DSM 19599</name>
    <dbReference type="NCBI Taxonomy" id="1123029"/>
    <lineage>
        <taxon>Bacteria</taxon>
        <taxon>Pseudomonadati</taxon>
        <taxon>Pseudomonadota</taxon>
        <taxon>Alphaproteobacteria</taxon>
        <taxon>Hyphomicrobiales</taxon>
        <taxon>Segnochrobactraceae</taxon>
        <taxon>Pseudoxanthobacter</taxon>
    </lineage>
</organism>
<dbReference type="EMBL" id="FRXO01000002">
    <property type="protein sequence ID" value="SHO63029.1"/>
    <property type="molecule type" value="Genomic_DNA"/>
</dbReference>
<evidence type="ECO:0000256" key="7">
    <source>
        <dbReference type="SAM" id="MobiDB-lite"/>
    </source>
</evidence>
<dbReference type="InterPro" id="IPR023397">
    <property type="entry name" value="SAM-dep_MeTrfase_MraW_recog"/>
</dbReference>
<dbReference type="PANTHER" id="PTHR11265">
    <property type="entry name" value="S-ADENOSYL-METHYLTRANSFERASE MRAW"/>
    <property type="match status" value="1"/>
</dbReference>
<dbReference type="SUPFAM" id="SSF53335">
    <property type="entry name" value="S-adenosyl-L-methionine-dependent methyltransferases"/>
    <property type="match status" value="1"/>
</dbReference>
<evidence type="ECO:0000313" key="9">
    <source>
        <dbReference type="Proteomes" id="UP000186406"/>
    </source>
</evidence>
<evidence type="ECO:0000256" key="1">
    <source>
        <dbReference type="ARBA" id="ARBA00010396"/>
    </source>
</evidence>
<feature type="region of interest" description="Disordered" evidence="7">
    <location>
        <begin position="305"/>
        <end position="330"/>
    </location>
</feature>
<sequence>MTTGAPAAPSSLPSADARHRPVMLNEVVAALAPLEGRVVIDGTFGAGGYSRAILAAGAEVIAIDRDPHAVAAGRAVEAASGGRLTLVHGRFSALDEHARAVLAGRRTTVDGVVLDVGVSSMQLDEAERGFSFRGDGPLDMRMSQDGMSAADLVNDADIGTLTRIIGLYGEERRARAVARAIVERRKELPFSRTADLARLVERVVPKSGDGIHPATRTFQALRIAVNRELDELVEALGAAERILAAGGRLVVVAFHSLEDRIVKRFLADRTRERAGGSRHLPEAEVPPATFRVAVRGVVAPSSEEVAANPRARSAKLRAAERTGAPARPVDPDAFGVPSVIIGTGG</sequence>
<comment type="subcellular location">
    <subcellularLocation>
        <location evidence="6">Cytoplasm</location>
    </subcellularLocation>
</comment>
<comment type="similarity">
    <text evidence="1 6">Belongs to the methyltransferase superfamily. RsmH family.</text>
</comment>
<dbReference type="Proteomes" id="UP000186406">
    <property type="component" value="Unassembled WGS sequence"/>
</dbReference>
<evidence type="ECO:0000313" key="8">
    <source>
        <dbReference type="EMBL" id="SHO63029.1"/>
    </source>
</evidence>
<dbReference type="Pfam" id="PF01795">
    <property type="entry name" value="Methyltransf_5"/>
    <property type="match status" value="1"/>
</dbReference>
<feature type="binding site" evidence="6">
    <location>
        <position position="122"/>
    </location>
    <ligand>
        <name>S-adenosyl-L-methionine</name>
        <dbReference type="ChEBI" id="CHEBI:59789"/>
    </ligand>
</feature>
<keyword evidence="9" id="KW-1185">Reference proteome</keyword>
<evidence type="ECO:0000256" key="5">
    <source>
        <dbReference type="ARBA" id="ARBA00022691"/>
    </source>
</evidence>
<evidence type="ECO:0000256" key="3">
    <source>
        <dbReference type="ARBA" id="ARBA00022603"/>
    </source>
</evidence>
<dbReference type="Gene3D" id="1.10.150.170">
    <property type="entry name" value="Putative methyltransferase TM0872, insert domain"/>
    <property type="match status" value="1"/>
</dbReference>
<dbReference type="GO" id="GO:0070475">
    <property type="term" value="P:rRNA base methylation"/>
    <property type="evidence" value="ECO:0007669"/>
    <property type="project" value="UniProtKB-UniRule"/>
</dbReference>
<keyword evidence="6" id="KW-0963">Cytoplasm</keyword>
<dbReference type="Gene3D" id="3.40.50.150">
    <property type="entry name" value="Vaccinia Virus protein VP39"/>
    <property type="match status" value="1"/>
</dbReference>
<comment type="function">
    <text evidence="6">Specifically methylates the N4 position of cytidine in position 1402 (C1402) of 16S rRNA.</text>
</comment>
<dbReference type="GO" id="GO:0071424">
    <property type="term" value="F:rRNA (cytosine-N4-)-methyltransferase activity"/>
    <property type="evidence" value="ECO:0007669"/>
    <property type="project" value="UniProtKB-UniRule"/>
</dbReference>
<keyword evidence="4 6" id="KW-0808">Transferase</keyword>
<accession>A0A1M7ZDZ7</accession>
<protein>
    <recommendedName>
        <fullName evidence="6">Ribosomal RNA small subunit methyltransferase H</fullName>
        <ecNumber evidence="6">2.1.1.199</ecNumber>
    </recommendedName>
    <alternativeName>
        <fullName evidence="6">16S rRNA m(4)C1402 methyltransferase</fullName>
    </alternativeName>
    <alternativeName>
        <fullName evidence="6">rRNA (cytosine-N(4)-)-methyltransferase RsmH</fullName>
    </alternativeName>
</protein>
<feature type="binding site" evidence="6">
    <location>
        <position position="91"/>
    </location>
    <ligand>
        <name>S-adenosyl-L-methionine</name>
        <dbReference type="ChEBI" id="CHEBI:59789"/>
    </ligand>
</feature>
<feature type="binding site" evidence="6">
    <location>
        <position position="115"/>
    </location>
    <ligand>
        <name>S-adenosyl-L-methionine</name>
        <dbReference type="ChEBI" id="CHEBI:59789"/>
    </ligand>
</feature>
<name>A0A1M7ZDZ7_9HYPH</name>
<dbReference type="InterPro" id="IPR029063">
    <property type="entry name" value="SAM-dependent_MTases_sf"/>
</dbReference>
<keyword evidence="3 6" id="KW-0489">Methyltransferase</keyword>
<gene>
    <name evidence="6" type="primary">rsmH</name>
    <name evidence="8" type="ORF">SAMN02745172_01247</name>
</gene>
<keyword evidence="5 6" id="KW-0949">S-adenosyl-L-methionine</keyword>
<dbReference type="OrthoDB" id="9806637at2"/>
<proteinExistence type="inferred from homology"/>
<evidence type="ECO:0000256" key="2">
    <source>
        <dbReference type="ARBA" id="ARBA00022552"/>
    </source>
</evidence>
<dbReference type="EC" id="2.1.1.199" evidence="6"/>
<dbReference type="HAMAP" id="MF_01007">
    <property type="entry name" value="16SrRNA_methyltr_H"/>
    <property type="match status" value="1"/>
</dbReference>
<dbReference type="SUPFAM" id="SSF81799">
    <property type="entry name" value="Putative methyltransferase TM0872, insert domain"/>
    <property type="match status" value="1"/>
</dbReference>
<dbReference type="PANTHER" id="PTHR11265:SF0">
    <property type="entry name" value="12S RRNA N4-METHYLCYTIDINE METHYLTRANSFERASE"/>
    <property type="match status" value="1"/>
</dbReference>
<dbReference type="STRING" id="1123029.SAMN02745172_01247"/>
<evidence type="ECO:0000256" key="6">
    <source>
        <dbReference type="HAMAP-Rule" id="MF_01007"/>
    </source>
</evidence>